<gene>
    <name evidence="2" type="ORF">C8046_14525</name>
</gene>
<dbReference type="InterPro" id="IPR032710">
    <property type="entry name" value="NTF2-like_dom_sf"/>
</dbReference>
<dbReference type="EMBL" id="PYHR01000002">
    <property type="protein sequence ID" value="PWD51680.1"/>
    <property type="molecule type" value="Genomic_DNA"/>
</dbReference>
<dbReference type="InterPro" id="IPR048469">
    <property type="entry name" value="YchJ-like_M"/>
</dbReference>
<protein>
    <submittedName>
        <fullName evidence="2">Preprotein translocase subunit SecA</fullName>
    </submittedName>
</protein>
<name>A0A2U1ZXK6_9MICO</name>
<keyword evidence="3" id="KW-1185">Reference proteome</keyword>
<dbReference type="Pfam" id="PF17775">
    <property type="entry name" value="YchJ_M-like"/>
    <property type="match status" value="1"/>
</dbReference>
<dbReference type="InterPro" id="IPR004027">
    <property type="entry name" value="SEC_C_motif"/>
</dbReference>
<feature type="domain" description="YchJ-like middle NTF2-like" evidence="1">
    <location>
        <begin position="36"/>
        <end position="130"/>
    </location>
</feature>
<evidence type="ECO:0000259" key="1">
    <source>
        <dbReference type="Pfam" id="PF17775"/>
    </source>
</evidence>
<dbReference type="SUPFAM" id="SSF54427">
    <property type="entry name" value="NTF2-like"/>
    <property type="match status" value="1"/>
</dbReference>
<sequence>MVAAVPIADGDRCPCRSRLTFGECCGPYLAGGTPPTAVALMRSRFTAYALRDADHLLRTWHASTRPEALELDDDVAWVGLQIVDSAGGRENDGTGTVHFRASYRTPTDRSVMQEVSTFVKLAGAWFYVAGNVR</sequence>
<dbReference type="Gene3D" id="3.10.450.50">
    <property type="match status" value="1"/>
</dbReference>
<dbReference type="AlphaFoldDB" id="A0A2U1ZXK6"/>
<comment type="caution">
    <text evidence="2">The sequence shown here is derived from an EMBL/GenBank/DDBJ whole genome shotgun (WGS) entry which is preliminary data.</text>
</comment>
<proteinExistence type="predicted"/>
<evidence type="ECO:0000313" key="2">
    <source>
        <dbReference type="EMBL" id="PWD51680.1"/>
    </source>
</evidence>
<organism evidence="2 3">
    <name type="scientific">Serinibacter arcticus</name>
    <dbReference type="NCBI Taxonomy" id="1655435"/>
    <lineage>
        <taxon>Bacteria</taxon>
        <taxon>Bacillati</taxon>
        <taxon>Actinomycetota</taxon>
        <taxon>Actinomycetes</taxon>
        <taxon>Micrococcales</taxon>
        <taxon>Beutenbergiaceae</taxon>
        <taxon>Serinibacter</taxon>
    </lineage>
</organism>
<dbReference type="Proteomes" id="UP000245166">
    <property type="component" value="Unassembled WGS sequence"/>
</dbReference>
<dbReference type="OrthoDB" id="21421at2"/>
<evidence type="ECO:0000313" key="3">
    <source>
        <dbReference type="Proteomes" id="UP000245166"/>
    </source>
</evidence>
<reference evidence="2 3" key="1">
    <citation type="submission" date="2018-03" db="EMBL/GenBank/DDBJ databases">
        <title>Genome assembly of novel Miniimonas species PCH200.</title>
        <authorList>
            <person name="Thakur V."/>
            <person name="Kumar V."/>
            <person name="Singh D."/>
        </authorList>
    </citation>
    <scope>NUCLEOTIDE SEQUENCE [LARGE SCALE GENOMIC DNA]</scope>
    <source>
        <strain evidence="2 3">PCH200</strain>
    </source>
</reference>
<dbReference type="Pfam" id="PF02810">
    <property type="entry name" value="SEC-C"/>
    <property type="match status" value="1"/>
</dbReference>
<accession>A0A2U1ZXK6</accession>